<dbReference type="WBParaSite" id="Hba_14662">
    <property type="protein sequence ID" value="Hba_14662"/>
    <property type="gene ID" value="Hba_14662"/>
</dbReference>
<evidence type="ECO:0000313" key="3">
    <source>
        <dbReference type="WBParaSite" id="Hba_14662"/>
    </source>
</evidence>
<organism evidence="2 3">
    <name type="scientific">Heterorhabditis bacteriophora</name>
    <name type="common">Entomopathogenic nematode worm</name>
    <dbReference type="NCBI Taxonomy" id="37862"/>
    <lineage>
        <taxon>Eukaryota</taxon>
        <taxon>Metazoa</taxon>
        <taxon>Ecdysozoa</taxon>
        <taxon>Nematoda</taxon>
        <taxon>Chromadorea</taxon>
        <taxon>Rhabditida</taxon>
        <taxon>Rhabditina</taxon>
        <taxon>Rhabditomorpha</taxon>
        <taxon>Strongyloidea</taxon>
        <taxon>Heterorhabditidae</taxon>
        <taxon>Heterorhabditis</taxon>
    </lineage>
</organism>
<keyword evidence="1" id="KW-0472">Membrane</keyword>
<accession>A0A1I7XAN7</accession>
<protein>
    <submittedName>
        <fullName evidence="3">MFS domain-containing protein</fullName>
    </submittedName>
</protein>
<keyword evidence="1" id="KW-0812">Transmembrane</keyword>
<keyword evidence="2" id="KW-1185">Reference proteome</keyword>
<sequence length="63" mass="7207">MARLTLTLTCMMFPEWRSASMTSAILAVPALLIVIIVFPESPTWLHSKFFYIQNGDKMSRTLE</sequence>
<reference evidence="3" key="1">
    <citation type="submission" date="2016-11" db="UniProtKB">
        <authorList>
            <consortium name="WormBaseParasite"/>
        </authorList>
    </citation>
    <scope>IDENTIFICATION</scope>
</reference>
<evidence type="ECO:0000313" key="2">
    <source>
        <dbReference type="Proteomes" id="UP000095283"/>
    </source>
</evidence>
<name>A0A1I7XAN7_HETBA</name>
<dbReference type="Proteomes" id="UP000095283">
    <property type="component" value="Unplaced"/>
</dbReference>
<proteinExistence type="predicted"/>
<evidence type="ECO:0000256" key="1">
    <source>
        <dbReference type="SAM" id="Phobius"/>
    </source>
</evidence>
<feature type="transmembrane region" description="Helical" evidence="1">
    <location>
        <begin position="20"/>
        <end position="38"/>
    </location>
</feature>
<keyword evidence="1" id="KW-1133">Transmembrane helix</keyword>
<dbReference type="AlphaFoldDB" id="A0A1I7XAN7"/>